<evidence type="ECO:0000256" key="2">
    <source>
        <dbReference type="ARBA" id="ARBA00023002"/>
    </source>
</evidence>
<evidence type="ECO:0000256" key="1">
    <source>
        <dbReference type="ARBA" id="ARBA00006484"/>
    </source>
</evidence>
<proteinExistence type="inferred from homology"/>
<comment type="similarity">
    <text evidence="1">Belongs to the short-chain dehydrogenases/reductases (SDR) family.</text>
</comment>
<name>A0A147HZH4_9SPHN</name>
<dbReference type="Proteomes" id="UP000074310">
    <property type="component" value="Unassembled WGS sequence"/>
</dbReference>
<dbReference type="PRINTS" id="PR00080">
    <property type="entry name" value="SDRFAMILY"/>
</dbReference>
<dbReference type="PRINTS" id="PR00081">
    <property type="entry name" value="GDHRDH"/>
</dbReference>
<evidence type="ECO:0000313" key="3">
    <source>
        <dbReference type="EMBL" id="KTT70428.1"/>
    </source>
</evidence>
<dbReference type="InterPro" id="IPR020904">
    <property type="entry name" value="Sc_DH/Rdtase_CS"/>
</dbReference>
<organism evidence="3 4">
    <name type="scientific">Sphingomonas endophytica</name>
    <dbReference type="NCBI Taxonomy" id="869719"/>
    <lineage>
        <taxon>Bacteria</taxon>
        <taxon>Pseudomonadati</taxon>
        <taxon>Pseudomonadota</taxon>
        <taxon>Alphaproteobacteria</taxon>
        <taxon>Sphingomonadales</taxon>
        <taxon>Sphingomonadaceae</taxon>
        <taxon>Sphingomonas</taxon>
    </lineage>
</organism>
<dbReference type="AlphaFoldDB" id="A0A147HZH4"/>
<dbReference type="EMBL" id="LDTB01000053">
    <property type="protein sequence ID" value="KTT70428.1"/>
    <property type="molecule type" value="Genomic_DNA"/>
</dbReference>
<dbReference type="Gene3D" id="3.40.50.720">
    <property type="entry name" value="NAD(P)-binding Rossmann-like Domain"/>
    <property type="match status" value="1"/>
</dbReference>
<accession>A0A147HZH4</accession>
<keyword evidence="4" id="KW-1185">Reference proteome</keyword>
<dbReference type="PANTHER" id="PTHR24321">
    <property type="entry name" value="DEHYDROGENASES, SHORT CHAIN"/>
    <property type="match status" value="1"/>
</dbReference>
<sequence length="253" mass="26597">MRFQDKIVLATGVATGLGRITAELFAREGAKLVVVDYNEAALGALVESLREKGTAVAAVVGDVSLPEVAEQAVARAEAKFGRLDILLNNAGINPVGNIVDTPVDVWDRTIAVNLRSAFLFSSKSIPLMERGGGGTIVTTASIASFKASTAEAAYSVSKAGLLQLTKVIAKDFAARGIRANAVCPGFLPTYMADRKQGASEEQQAMRRKRAAELVPMGREGTYEEIADIIAFLASEQSSYMNGAAITADGAQTV</sequence>
<protein>
    <recommendedName>
        <fullName evidence="5">Oxidoreductase</fullName>
    </recommendedName>
</protein>
<reference evidence="3 4" key="1">
    <citation type="journal article" date="2016" name="Front. Microbiol.">
        <title>Genomic Resource of Rice Seed Associated Bacteria.</title>
        <authorList>
            <person name="Midha S."/>
            <person name="Bansal K."/>
            <person name="Sharma S."/>
            <person name="Kumar N."/>
            <person name="Patil P.P."/>
            <person name="Chaudhry V."/>
            <person name="Patil P.B."/>
        </authorList>
    </citation>
    <scope>NUCLEOTIDE SEQUENCE [LARGE SCALE GENOMIC DNA]</scope>
    <source>
        <strain evidence="3 4">NS334</strain>
    </source>
</reference>
<dbReference type="SUPFAM" id="SSF51735">
    <property type="entry name" value="NAD(P)-binding Rossmann-fold domains"/>
    <property type="match status" value="1"/>
</dbReference>
<dbReference type="PROSITE" id="PS00061">
    <property type="entry name" value="ADH_SHORT"/>
    <property type="match status" value="1"/>
</dbReference>
<evidence type="ECO:0008006" key="5">
    <source>
        <dbReference type="Google" id="ProtNLM"/>
    </source>
</evidence>
<keyword evidence="2" id="KW-0560">Oxidoreductase</keyword>
<dbReference type="InterPro" id="IPR002347">
    <property type="entry name" value="SDR_fam"/>
</dbReference>
<dbReference type="GO" id="GO:0016491">
    <property type="term" value="F:oxidoreductase activity"/>
    <property type="evidence" value="ECO:0007669"/>
    <property type="project" value="UniProtKB-KW"/>
</dbReference>
<dbReference type="Pfam" id="PF13561">
    <property type="entry name" value="adh_short_C2"/>
    <property type="match status" value="1"/>
</dbReference>
<gene>
    <name evidence="3" type="ORF">NS334_12485</name>
</gene>
<dbReference type="InterPro" id="IPR036291">
    <property type="entry name" value="NAD(P)-bd_dom_sf"/>
</dbReference>
<dbReference type="FunFam" id="3.40.50.720:FF:000084">
    <property type="entry name" value="Short-chain dehydrogenase reductase"/>
    <property type="match status" value="1"/>
</dbReference>
<dbReference type="PANTHER" id="PTHR24321:SF8">
    <property type="entry name" value="ESTRADIOL 17-BETA-DEHYDROGENASE 8-RELATED"/>
    <property type="match status" value="1"/>
</dbReference>
<comment type="caution">
    <text evidence="3">The sequence shown here is derived from an EMBL/GenBank/DDBJ whole genome shotgun (WGS) entry which is preliminary data.</text>
</comment>
<dbReference type="CDD" id="cd05233">
    <property type="entry name" value="SDR_c"/>
    <property type="match status" value="1"/>
</dbReference>
<dbReference type="PATRIC" id="fig|869719.3.peg.2481"/>
<dbReference type="RefSeq" id="WP_058756283.1">
    <property type="nucleotide sequence ID" value="NZ_LDTB01000053.1"/>
</dbReference>
<evidence type="ECO:0000313" key="4">
    <source>
        <dbReference type="Proteomes" id="UP000074310"/>
    </source>
</evidence>